<dbReference type="RefSeq" id="WP_008749837.1">
    <property type="nucleotide sequence ID" value="NZ_GL622296.1"/>
</dbReference>
<dbReference type="eggNOG" id="ENOG5033EVK">
    <property type="taxonomic scope" value="Bacteria"/>
</dbReference>
<dbReference type="HOGENOM" id="CLU_1747338_0_0_9"/>
<dbReference type="EMBL" id="AEPW01000001">
    <property type="protein sequence ID" value="EFU78063.1"/>
    <property type="molecule type" value="Genomic_DNA"/>
</dbReference>
<name>E6LJC9_9FIRM</name>
<sequence>MQFNEDLPKWEAVGSAPPESLQNTGFVAGYKPPAAFFNWLFNRIYKSIKELRGKADEIGRVIDVTLTVNGWVAEGDFYEQEVAVFGIKADDNPTLVKRIDKSIQNNDRLVKVYEKNFSFIFDGDTKNSSVIFYAYKKPGADIKVGLKGV</sequence>
<evidence type="ECO:0000313" key="2">
    <source>
        <dbReference type="Proteomes" id="UP000003434"/>
    </source>
</evidence>
<dbReference type="Proteomes" id="UP000003434">
    <property type="component" value="Unassembled WGS sequence"/>
</dbReference>
<dbReference type="AlphaFoldDB" id="E6LJC9"/>
<accession>E6LJC9</accession>
<reference evidence="1 2" key="1">
    <citation type="submission" date="2010-12" db="EMBL/GenBank/DDBJ databases">
        <authorList>
            <person name="Muzny D."/>
            <person name="Qin X."/>
            <person name="Deng J."/>
            <person name="Jiang H."/>
            <person name="Liu Y."/>
            <person name="Qu J."/>
            <person name="Song X.-Z."/>
            <person name="Zhang L."/>
            <person name="Thornton R."/>
            <person name="Coyle M."/>
            <person name="Francisco L."/>
            <person name="Jackson L."/>
            <person name="Javaid M."/>
            <person name="Korchina V."/>
            <person name="Kovar C."/>
            <person name="Mata R."/>
            <person name="Mathew T."/>
            <person name="Ngo R."/>
            <person name="Nguyen L."/>
            <person name="Nguyen N."/>
            <person name="Okwuonu G."/>
            <person name="Ongeri F."/>
            <person name="Pham C."/>
            <person name="Simmons D."/>
            <person name="Wilczek-Boney K."/>
            <person name="Hale W."/>
            <person name="Jakkamsetti A."/>
            <person name="Pham P."/>
            <person name="Ruth R."/>
            <person name="San Lucas F."/>
            <person name="Warren J."/>
            <person name="Zhang J."/>
            <person name="Zhao Z."/>
            <person name="Zhou C."/>
            <person name="Zhu D."/>
            <person name="Lee S."/>
            <person name="Bess C."/>
            <person name="Blankenburg K."/>
            <person name="Forbes L."/>
            <person name="Fu Q."/>
            <person name="Gubbala S."/>
            <person name="Hirani K."/>
            <person name="Jayaseelan J.C."/>
            <person name="Lara F."/>
            <person name="Munidasa M."/>
            <person name="Palculict T."/>
            <person name="Patil S."/>
            <person name="Pu L.-L."/>
            <person name="Saada N."/>
            <person name="Tang L."/>
            <person name="Weissenberger G."/>
            <person name="Zhu Y."/>
            <person name="Hemphill L."/>
            <person name="Shang Y."/>
            <person name="Youmans B."/>
            <person name="Ayvaz T."/>
            <person name="Ross M."/>
            <person name="Santibanez J."/>
            <person name="Aqrawi P."/>
            <person name="Gross S."/>
            <person name="Joshi V."/>
            <person name="Fowler G."/>
            <person name="Nazareth L."/>
            <person name="Reid J."/>
            <person name="Worley K."/>
            <person name="Petrosino J."/>
            <person name="Highlander S."/>
            <person name="Gibbs R."/>
        </authorList>
    </citation>
    <scope>NUCLEOTIDE SEQUENCE [LARGE SCALE GENOMIC DNA]</scope>
    <source>
        <strain evidence="1 2">DSM 3986</strain>
    </source>
</reference>
<gene>
    <name evidence="1" type="ORF">HMPREF0381_0064</name>
</gene>
<comment type="caution">
    <text evidence="1">The sequence shown here is derived from an EMBL/GenBank/DDBJ whole genome shotgun (WGS) entry which is preliminary data.</text>
</comment>
<evidence type="ECO:0000313" key="1">
    <source>
        <dbReference type="EMBL" id="EFU78063.1"/>
    </source>
</evidence>
<protein>
    <submittedName>
        <fullName evidence="1">Uncharacterized protein</fullName>
    </submittedName>
</protein>
<proteinExistence type="predicted"/>
<organism evidence="1 2">
    <name type="scientific">Lachnoanaerobaculum saburreum DSM 3986</name>
    <dbReference type="NCBI Taxonomy" id="887325"/>
    <lineage>
        <taxon>Bacteria</taxon>
        <taxon>Bacillati</taxon>
        <taxon>Bacillota</taxon>
        <taxon>Clostridia</taxon>
        <taxon>Lachnospirales</taxon>
        <taxon>Lachnospiraceae</taxon>
        <taxon>Lachnoanaerobaculum</taxon>
    </lineage>
</organism>